<accession>A0AB34KV68</accession>
<comment type="catalytic activity">
    <reaction evidence="9">
        <text>Hydrolyzes the peptide bond -P2-(S-farnesyl or geranylgeranyl)C-P1'-P2'-P3'-COOH where P1' and P2' are amino acids with aliphatic sidechains and P3' is any C-terminal residue.</text>
        <dbReference type="EC" id="3.4.26.1"/>
    </reaction>
</comment>
<evidence type="ECO:0000256" key="1">
    <source>
        <dbReference type="ARBA" id="ARBA00004477"/>
    </source>
</evidence>
<feature type="transmembrane region" description="Helical" evidence="11">
    <location>
        <begin position="231"/>
        <end position="258"/>
    </location>
</feature>
<name>A0AB34KV68_9PEZI</name>
<evidence type="ECO:0000259" key="12">
    <source>
        <dbReference type="Pfam" id="PF02517"/>
    </source>
</evidence>
<dbReference type="GO" id="GO:0071586">
    <property type="term" value="P:CAAX-box protein processing"/>
    <property type="evidence" value="ECO:0007669"/>
    <property type="project" value="InterPro"/>
</dbReference>
<dbReference type="InterPro" id="IPR039731">
    <property type="entry name" value="Rce1"/>
</dbReference>
<keyword evidence="5" id="KW-0378">Hydrolase</keyword>
<evidence type="ECO:0000313" key="13">
    <source>
        <dbReference type="EMBL" id="KAL1587711.1"/>
    </source>
</evidence>
<keyword evidence="8 11" id="KW-0472">Membrane</keyword>
<dbReference type="GO" id="GO:0004222">
    <property type="term" value="F:metalloendopeptidase activity"/>
    <property type="evidence" value="ECO:0007669"/>
    <property type="project" value="InterPro"/>
</dbReference>
<evidence type="ECO:0000256" key="11">
    <source>
        <dbReference type="SAM" id="Phobius"/>
    </source>
</evidence>
<dbReference type="PANTHER" id="PTHR13046">
    <property type="entry name" value="PROTEASE U48 CAAX PRENYL PROTEASE RCE1"/>
    <property type="match status" value="1"/>
</dbReference>
<feature type="transmembrane region" description="Helical" evidence="11">
    <location>
        <begin position="80"/>
        <end position="101"/>
    </location>
</feature>
<gene>
    <name evidence="13" type="ORF">WHR41_03566</name>
</gene>
<evidence type="ECO:0000256" key="9">
    <source>
        <dbReference type="ARBA" id="ARBA00047280"/>
    </source>
</evidence>
<keyword evidence="3" id="KW-0645">Protease</keyword>
<comment type="subcellular location">
    <subcellularLocation>
        <location evidence="1">Endoplasmic reticulum membrane</location>
        <topology evidence="1">Multi-pass membrane protein</topology>
    </subcellularLocation>
</comment>
<dbReference type="EC" id="3.4.26.1" evidence="10"/>
<keyword evidence="7 11" id="KW-1133">Transmembrane helix</keyword>
<evidence type="ECO:0000256" key="8">
    <source>
        <dbReference type="ARBA" id="ARBA00023136"/>
    </source>
</evidence>
<sequence>MPALPIDIYHRGSRLLDTLKSYYAKEAEAPPPISPRTALLSSLAFTALYVAPFYLSPTLRSTSPAHRDAPSVIRARIRSVTLACAASLFLTAYLLTTHAHATPRDLLRLWGLWPLSLTDTLRLPALVALLFAGPLFKSLLAEGAWRSLTPSALKADLWTSWTGYRNLIAAPVSEELVFRSLVISLHLAARVPPTRIVFTTPLVFGAAHLHHLAANLRACTPAGSAAPPLRLALQCVAVSLFQLGYTSAFGFFAAFALLRTGNLPAVVLVHGFCNAMGVPQFWGRVEGGDGEELGVEWTVAYYALLVAGAGGFWALLWAWTESGNALVAF</sequence>
<evidence type="ECO:0000256" key="6">
    <source>
        <dbReference type="ARBA" id="ARBA00022824"/>
    </source>
</evidence>
<evidence type="ECO:0000256" key="4">
    <source>
        <dbReference type="ARBA" id="ARBA00022692"/>
    </source>
</evidence>
<dbReference type="EMBL" id="JAAQHG020000009">
    <property type="protein sequence ID" value="KAL1587711.1"/>
    <property type="molecule type" value="Genomic_DNA"/>
</dbReference>
<organism evidence="13 14">
    <name type="scientific">Cladosporium halotolerans</name>
    <dbReference type="NCBI Taxonomy" id="1052096"/>
    <lineage>
        <taxon>Eukaryota</taxon>
        <taxon>Fungi</taxon>
        <taxon>Dikarya</taxon>
        <taxon>Ascomycota</taxon>
        <taxon>Pezizomycotina</taxon>
        <taxon>Dothideomycetes</taxon>
        <taxon>Dothideomycetidae</taxon>
        <taxon>Cladosporiales</taxon>
        <taxon>Cladosporiaceae</taxon>
        <taxon>Cladosporium</taxon>
    </lineage>
</organism>
<evidence type="ECO:0000256" key="5">
    <source>
        <dbReference type="ARBA" id="ARBA00022801"/>
    </source>
</evidence>
<evidence type="ECO:0000256" key="2">
    <source>
        <dbReference type="ARBA" id="ARBA00006897"/>
    </source>
</evidence>
<feature type="domain" description="CAAX prenyl protease 2/Lysostaphin resistance protein A-like" evidence="12">
    <location>
        <begin position="158"/>
        <end position="276"/>
    </location>
</feature>
<keyword evidence="4 11" id="KW-0812">Transmembrane</keyword>
<evidence type="ECO:0000313" key="14">
    <source>
        <dbReference type="Proteomes" id="UP000803884"/>
    </source>
</evidence>
<keyword evidence="6" id="KW-0256">Endoplasmic reticulum</keyword>
<evidence type="ECO:0000256" key="7">
    <source>
        <dbReference type="ARBA" id="ARBA00022989"/>
    </source>
</evidence>
<reference evidence="13 14" key="1">
    <citation type="journal article" date="2020" name="Microbiol. Resour. Announc.">
        <title>Draft Genome Sequence of a Cladosporium Species Isolated from the Mesophotic Ascidian Didemnum maculosum.</title>
        <authorList>
            <person name="Gioti A."/>
            <person name="Siaperas R."/>
            <person name="Nikolaivits E."/>
            <person name="Le Goff G."/>
            <person name="Ouazzani J."/>
            <person name="Kotoulas G."/>
            <person name="Topakas E."/>
        </authorList>
    </citation>
    <scope>NUCLEOTIDE SEQUENCE [LARGE SCALE GENOMIC DNA]</scope>
    <source>
        <strain evidence="13 14">TM138-S3</strain>
    </source>
</reference>
<feature type="transmembrane region" description="Helical" evidence="11">
    <location>
        <begin position="38"/>
        <end position="59"/>
    </location>
</feature>
<dbReference type="AlphaFoldDB" id="A0AB34KV68"/>
<comment type="caution">
    <text evidence="13">The sequence shown here is derived from an EMBL/GenBank/DDBJ whole genome shotgun (WGS) entry which is preliminary data.</text>
</comment>
<comment type="similarity">
    <text evidence="2">Belongs to the peptidase U48 family.</text>
</comment>
<keyword evidence="14" id="KW-1185">Reference proteome</keyword>
<dbReference type="GeneID" id="96005010"/>
<dbReference type="Pfam" id="PF02517">
    <property type="entry name" value="Rce1-like"/>
    <property type="match status" value="1"/>
</dbReference>
<dbReference type="InterPro" id="IPR003675">
    <property type="entry name" value="Rce1/LyrA-like_dom"/>
</dbReference>
<proteinExistence type="inferred from homology"/>
<evidence type="ECO:0000256" key="3">
    <source>
        <dbReference type="ARBA" id="ARBA00022670"/>
    </source>
</evidence>
<evidence type="ECO:0000256" key="10">
    <source>
        <dbReference type="ARBA" id="ARBA00049729"/>
    </source>
</evidence>
<dbReference type="GO" id="GO:0005789">
    <property type="term" value="C:endoplasmic reticulum membrane"/>
    <property type="evidence" value="ECO:0007669"/>
    <property type="project" value="UniProtKB-SubCell"/>
</dbReference>
<feature type="transmembrane region" description="Helical" evidence="11">
    <location>
        <begin position="299"/>
        <end position="319"/>
    </location>
</feature>
<dbReference type="Proteomes" id="UP000803884">
    <property type="component" value="Unassembled WGS sequence"/>
</dbReference>
<protein>
    <recommendedName>
        <fullName evidence="10">intramembrane prenyl-peptidase Rce1</fullName>
        <ecNumber evidence="10">3.4.26.1</ecNumber>
    </recommendedName>
</protein>
<dbReference type="RefSeq" id="XP_069230816.1">
    <property type="nucleotide sequence ID" value="XM_069372172.1"/>
</dbReference>
<dbReference type="PANTHER" id="PTHR13046:SF0">
    <property type="entry name" value="CAAX PRENYL PROTEASE 2"/>
    <property type="match status" value="1"/>
</dbReference>